<dbReference type="InterPro" id="IPR018490">
    <property type="entry name" value="cNMP-bd_dom_sf"/>
</dbReference>
<reference evidence="8" key="4">
    <citation type="submission" date="2024-05" db="EMBL/GenBank/DDBJ databases">
        <authorList>
            <person name="Sun Q."/>
            <person name="Sedlacek I."/>
        </authorList>
    </citation>
    <scope>NUCLEOTIDE SEQUENCE</scope>
    <source>
        <strain evidence="8">CCM 4175</strain>
    </source>
</reference>
<dbReference type="GO" id="GO:0003677">
    <property type="term" value="F:DNA binding"/>
    <property type="evidence" value="ECO:0007669"/>
    <property type="project" value="UniProtKB-KW"/>
</dbReference>
<gene>
    <name evidence="9" type="primary">fnr</name>
    <name evidence="8" type="synonym">rcfA</name>
    <name evidence="8" type="ORF">GCM10007183_00920</name>
    <name evidence="9" type="ORF">SAMEA4412661_00860</name>
</gene>
<dbReference type="RefSeq" id="WP_095116349.1">
    <property type="nucleotide sequence ID" value="NZ_BMCB01000001.1"/>
</dbReference>
<dbReference type="InterPro" id="IPR012318">
    <property type="entry name" value="HTH_CRP"/>
</dbReference>
<dbReference type="InterPro" id="IPR000595">
    <property type="entry name" value="cNMP-bd_dom"/>
</dbReference>
<dbReference type="Proteomes" id="UP000652995">
    <property type="component" value="Unassembled WGS sequence"/>
</dbReference>
<dbReference type="PANTHER" id="PTHR24567">
    <property type="entry name" value="CRP FAMILY TRANSCRIPTIONAL REGULATORY PROTEIN"/>
    <property type="match status" value="1"/>
</dbReference>
<evidence type="ECO:0000313" key="11">
    <source>
        <dbReference type="Proteomes" id="UP000652995"/>
    </source>
</evidence>
<dbReference type="CDD" id="cd00038">
    <property type="entry name" value="CAP_ED"/>
    <property type="match status" value="1"/>
</dbReference>
<dbReference type="SMART" id="SM00419">
    <property type="entry name" value="HTH_CRP"/>
    <property type="match status" value="1"/>
</dbReference>
<dbReference type="KEGG" id="smus:C7J88_01075"/>
<dbReference type="PROSITE" id="PS50042">
    <property type="entry name" value="CNMP_BINDING_3"/>
    <property type="match status" value="1"/>
</dbReference>
<dbReference type="Gene3D" id="2.60.120.10">
    <property type="entry name" value="Jelly Rolls"/>
    <property type="match status" value="1"/>
</dbReference>
<reference evidence="8" key="1">
    <citation type="journal article" date="2014" name="Int. J. Syst. Evol. Microbiol.">
        <title>Complete genome of a new Firmicutes species belonging to the dominant human colonic microbiota ('Ruminococcus bicirculans') reveals two chromosomes and a selective capacity to utilize plant glucans.</title>
        <authorList>
            <consortium name="NISC Comparative Sequencing Program"/>
            <person name="Wegmann U."/>
            <person name="Louis P."/>
            <person name="Goesmann A."/>
            <person name="Henrissat B."/>
            <person name="Duncan S.H."/>
            <person name="Flint H.J."/>
        </authorList>
    </citation>
    <scope>NUCLEOTIDE SEQUENCE</scope>
    <source>
        <strain evidence="8">CCM 4175</strain>
    </source>
</reference>
<evidence type="ECO:0000313" key="10">
    <source>
        <dbReference type="Proteomes" id="UP000243706"/>
    </source>
</evidence>
<dbReference type="SUPFAM" id="SSF51206">
    <property type="entry name" value="cAMP-binding domain-like"/>
    <property type="match status" value="1"/>
</dbReference>
<dbReference type="GO" id="GO:0005829">
    <property type="term" value="C:cytosol"/>
    <property type="evidence" value="ECO:0007669"/>
    <property type="project" value="TreeGrafter"/>
</dbReference>
<name>A0A240C1L6_9STAP</name>
<dbReference type="OrthoDB" id="9798104at2"/>
<keyword evidence="5" id="KW-0804">Transcription</keyword>
<dbReference type="EMBL" id="BMCB01000001">
    <property type="protein sequence ID" value="GGA80649.1"/>
    <property type="molecule type" value="Genomic_DNA"/>
</dbReference>
<dbReference type="PROSITE" id="PS00042">
    <property type="entry name" value="HTH_CRP_1"/>
    <property type="match status" value="1"/>
</dbReference>
<evidence type="ECO:0000259" key="6">
    <source>
        <dbReference type="PROSITE" id="PS50042"/>
    </source>
</evidence>
<dbReference type="SMART" id="SM00100">
    <property type="entry name" value="cNMP"/>
    <property type="match status" value="1"/>
</dbReference>
<sequence>MSEHLCVSLVPLFHQLDHEDLKKINACAKVSHFEKGDVIFQPGDEQLYIVADGNMKIYQLSSNGKEQLLRVVEPGSYEGESQLFGVENDARFGEALNKTTICSISKQDFNEILVDHPQLSMKLLEYNMQKVLQLEQQTQFLSMEKVEERLASYLIDLMIAEESNKVVIPMSMKDLATFLGTTPETLSRKLKYLEQLGCIERKGRNISIVDVEALENI</sequence>
<reference evidence="9 10" key="2">
    <citation type="submission" date="2017-06" db="EMBL/GenBank/DDBJ databases">
        <authorList>
            <consortium name="Pathogen Informatics"/>
        </authorList>
    </citation>
    <scope>NUCLEOTIDE SEQUENCE [LARGE SCALE GENOMIC DNA]</scope>
    <source>
        <strain evidence="9 10">NCTC13833</strain>
    </source>
</reference>
<dbReference type="PROSITE" id="PS51063">
    <property type="entry name" value="HTH_CRP_2"/>
    <property type="match status" value="1"/>
</dbReference>
<dbReference type="EMBL" id="LT906464">
    <property type="protein sequence ID" value="SNW01864.1"/>
    <property type="molecule type" value="Genomic_DNA"/>
</dbReference>
<dbReference type="InterPro" id="IPR014710">
    <property type="entry name" value="RmlC-like_jellyroll"/>
</dbReference>
<reference evidence="11" key="3">
    <citation type="journal article" date="2019" name="Int. J. Syst. Evol. Microbiol.">
        <title>The Global Catalogue of Microorganisms (GCM) 10K type strain sequencing project: providing services to taxonomists for standard genome sequencing and annotation.</title>
        <authorList>
            <consortium name="The Broad Institute Genomics Platform"/>
            <consortium name="The Broad Institute Genome Sequencing Center for Infectious Disease"/>
            <person name="Wu L."/>
            <person name="Ma J."/>
        </authorList>
    </citation>
    <scope>NUCLEOTIDE SEQUENCE [LARGE SCALE GENOMIC DNA]</scope>
    <source>
        <strain evidence="11">CCM 4175</strain>
    </source>
</reference>
<dbReference type="PRINTS" id="PR00034">
    <property type="entry name" value="HTHCRP"/>
</dbReference>
<dbReference type="Gene3D" id="1.10.10.10">
    <property type="entry name" value="Winged helix-like DNA-binding domain superfamily/Winged helix DNA-binding domain"/>
    <property type="match status" value="1"/>
</dbReference>
<feature type="domain" description="HTH crp-type" evidence="7">
    <location>
        <begin position="144"/>
        <end position="212"/>
    </location>
</feature>
<dbReference type="PANTHER" id="PTHR24567:SF26">
    <property type="entry name" value="REGULATORY PROTEIN YEIL"/>
    <property type="match status" value="1"/>
</dbReference>
<keyword evidence="11" id="KW-1185">Reference proteome</keyword>
<evidence type="ECO:0000256" key="3">
    <source>
        <dbReference type="ARBA" id="ARBA00023125"/>
    </source>
</evidence>
<dbReference type="AlphaFoldDB" id="A0A240C1L6"/>
<dbReference type="InterPro" id="IPR036388">
    <property type="entry name" value="WH-like_DNA-bd_sf"/>
</dbReference>
<keyword evidence="3" id="KW-0238">DNA-binding</keyword>
<dbReference type="CDD" id="cd00092">
    <property type="entry name" value="HTH_CRP"/>
    <property type="match status" value="1"/>
</dbReference>
<evidence type="ECO:0000256" key="4">
    <source>
        <dbReference type="ARBA" id="ARBA00023159"/>
    </source>
</evidence>
<evidence type="ECO:0000256" key="1">
    <source>
        <dbReference type="ARBA" id="ARBA00020091"/>
    </source>
</evidence>
<evidence type="ECO:0000313" key="8">
    <source>
        <dbReference type="EMBL" id="GGA80649.1"/>
    </source>
</evidence>
<keyword evidence="2" id="KW-0805">Transcription regulation</keyword>
<keyword evidence="4" id="KW-0010">Activator</keyword>
<dbReference type="InterPro" id="IPR050397">
    <property type="entry name" value="Env_Response_Regulators"/>
</dbReference>
<feature type="domain" description="Cyclic nucleotide-binding" evidence="6">
    <location>
        <begin position="12"/>
        <end position="130"/>
    </location>
</feature>
<dbReference type="Proteomes" id="UP000243706">
    <property type="component" value="Chromosome 1"/>
</dbReference>
<evidence type="ECO:0000256" key="5">
    <source>
        <dbReference type="ARBA" id="ARBA00023163"/>
    </source>
</evidence>
<dbReference type="InterPro" id="IPR036390">
    <property type="entry name" value="WH_DNA-bd_sf"/>
</dbReference>
<accession>A0A240C1L6</accession>
<dbReference type="InterPro" id="IPR018335">
    <property type="entry name" value="Tscrpt_reg_HTH_Crp-type_CS"/>
</dbReference>
<protein>
    <recommendedName>
        <fullName evidence="1">HTH-type transcriptional regulator ArcR</fullName>
    </recommendedName>
</protein>
<evidence type="ECO:0000259" key="7">
    <source>
        <dbReference type="PROSITE" id="PS51063"/>
    </source>
</evidence>
<dbReference type="Pfam" id="PF00027">
    <property type="entry name" value="cNMP_binding"/>
    <property type="match status" value="1"/>
</dbReference>
<dbReference type="Pfam" id="PF13545">
    <property type="entry name" value="HTH_Crp_2"/>
    <property type="match status" value="1"/>
</dbReference>
<dbReference type="SUPFAM" id="SSF46785">
    <property type="entry name" value="Winged helix' DNA-binding domain"/>
    <property type="match status" value="1"/>
</dbReference>
<dbReference type="GO" id="GO:0003700">
    <property type="term" value="F:DNA-binding transcription factor activity"/>
    <property type="evidence" value="ECO:0007669"/>
    <property type="project" value="InterPro"/>
</dbReference>
<organism evidence="9 10">
    <name type="scientific">Staphylococcus muscae</name>
    <dbReference type="NCBI Taxonomy" id="1294"/>
    <lineage>
        <taxon>Bacteria</taxon>
        <taxon>Bacillati</taxon>
        <taxon>Bacillota</taxon>
        <taxon>Bacilli</taxon>
        <taxon>Bacillales</taxon>
        <taxon>Staphylococcaceae</taxon>
        <taxon>Staphylococcus</taxon>
    </lineage>
</organism>
<evidence type="ECO:0000313" key="9">
    <source>
        <dbReference type="EMBL" id="SNW01864.1"/>
    </source>
</evidence>
<evidence type="ECO:0000256" key="2">
    <source>
        <dbReference type="ARBA" id="ARBA00023015"/>
    </source>
</evidence>
<proteinExistence type="predicted"/>